<accession>A0ABS6N3L1</accession>
<dbReference type="EMBL" id="JAHRWL010000001">
    <property type="protein sequence ID" value="MBV2358179.1"/>
    <property type="molecule type" value="Genomic_DNA"/>
</dbReference>
<protein>
    <recommendedName>
        <fullName evidence="5">DUF1302 domain-containing protein</fullName>
    </recommendedName>
</protein>
<evidence type="ECO:0000256" key="1">
    <source>
        <dbReference type="SAM" id="MobiDB-lite"/>
    </source>
</evidence>
<feature type="region of interest" description="Disordered" evidence="1">
    <location>
        <begin position="48"/>
        <end position="70"/>
    </location>
</feature>
<proteinExistence type="predicted"/>
<reference evidence="3" key="1">
    <citation type="submission" date="2021-06" db="EMBL/GenBank/DDBJ databases">
        <title>Thalassococcus sp. CAU 1522 isolated from sea sand, Republic of Korea.</title>
        <authorList>
            <person name="Kim W."/>
        </authorList>
    </citation>
    <scope>NUCLEOTIDE SEQUENCE</scope>
    <source>
        <strain evidence="3">CAU 1522</strain>
    </source>
</reference>
<evidence type="ECO:0000256" key="2">
    <source>
        <dbReference type="SAM" id="SignalP"/>
    </source>
</evidence>
<keyword evidence="4" id="KW-1185">Reference proteome</keyword>
<dbReference type="RefSeq" id="WP_217776063.1">
    <property type="nucleotide sequence ID" value="NZ_JAHRWL010000001.1"/>
</dbReference>
<evidence type="ECO:0000313" key="4">
    <source>
        <dbReference type="Proteomes" id="UP001166293"/>
    </source>
</evidence>
<sequence>MKRLLTHSVAATLAFQLAVPAMAQDFDLPPDLPGLPGETVLPQDDVALAPGASEDPSAAADTGPVLSEGDADLELPPDTAVPVLAEAPSVAQVQPAGIAGNGLSATLELESRVFANTDLDGDTDTALRFQAHYFGNWAIGEKTSLNFNLRARTEIAEGRDYDFGDDFAIDIQELYLSYAVTPGTSLQFGRINIRNGVATGFNPTDWFRDDSLVLTGSAAPADRRNERLGVLALTATTTIGQTLVQLGYRPEIDADPDTVWTDADVFGMGLDRTNPSEAWFLKMTPRINDNLSFTANAVLIDDDPGLGFELSGTLGDNLVLYGEAMAQKRLSLVDEALGDTLGSAAFRDGVGAGQGKEWYLQAALGLNWALPERLVGAEDISITLEYHLNEAGLSNGQIAALSGATGLDGLAASAIYGVANRRQDPLAREQVFTRIAWNDAVQDADLSLLAFYVPADHSGLAQLSLDIPVGQNGNFNLRAISTFGDDTSIYGANPNKSSVQMGFTYTF</sequence>
<organism evidence="3 4">
    <name type="scientific">Thalassococcus arenae</name>
    <dbReference type="NCBI Taxonomy" id="2851652"/>
    <lineage>
        <taxon>Bacteria</taxon>
        <taxon>Pseudomonadati</taxon>
        <taxon>Pseudomonadota</taxon>
        <taxon>Alphaproteobacteria</taxon>
        <taxon>Rhodobacterales</taxon>
        <taxon>Roseobacteraceae</taxon>
        <taxon>Thalassococcus</taxon>
    </lineage>
</organism>
<dbReference type="Proteomes" id="UP001166293">
    <property type="component" value="Unassembled WGS sequence"/>
</dbReference>
<name>A0ABS6N3L1_9RHOB</name>
<feature type="signal peptide" evidence="2">
    <location>
        <begin position="1"/>
        <end position="23"/>
    </location>
</feature>
<evidence type="ECO:0008006" key="5">
    <source>
        <dbReference type="Google" id="ProtNLM"/>
    </source>
</evidence>
<feature type="chain" id="PRO_5045482350" description="DUF1302 domain-containing protein" evidence="2">
    <location>
        <begin position="24"/>
        <end position="507"/>
    </location>
</feature>
<comment type="caution">
    <text evidence="3">The sequence shown here is derived from an EMBL/GenBank/DDBJ whole genome shotgun (WGS) entry which is preliminary data.</text>
</comment>
<evidence type="ECO:0000313" key="3">
    <source>
        <dbReference type="EMBL" id="MBV2358179.1"/>
    </source>
</evidence>
<keyword evidence="2" id="KW-0732">Signal</keyword>
<gene>
    <name evidence="3" type="ORF">KUH32_00185</name>
</gene>